<feature type="signal peptide" evidence="1">
    <location>
        <begin position="1"/>
        <end position="22"/>
    </location>
</feature>
<gene>
    <name evidence="2" type="ORF">A1O3_07481</name>
</gene>
<dbReference type="Proteomes" id="UP000019478">
    <property type="component" value="Unassembled WGS sequence"/>
</dbReference>
<evidence type="ECO:0000313" key="2">
    <source>
        <dbReference type="EMBL" id="EXJ81191.1"/>
    </source>
</evidence>
<sequence>MSFNSNISRMFALTLGMMACLGVALPAVAPDMVDMSSEDLRLKLALNKGKGKGKRDTDGYTEADTDAYTDADTNTDAVVGKATVHNACPFSIYSNIVHGAQDGTGLPEEIYQVLEPNETVSHAFSHDPGVGVSWKIWRQDEDTDNWSPIQLEYTWITDSKRTWYDLSMIDAGEPDWLEESDEEIVADADGYGEYTGSIGIRHSFQEHGITLTPHVDGEEVAEGNCLAVQCPAGEEFCLGAYNTWNDWAQQHDCEEGVDLKLVLCG</sequence>
<dbReference type="PANTHER" id="PTHR36195:SF4">
    <property type="entry name" value="DOMAIN PROTEIN, PUTATIVE (AFU_ORTHOLOGUE AFUA_5G01990)-RELATED"/>
    <property type="match status" value="1"/>
</dbReference>
<dbReference type="InterPro" id="IPR006771">
    <property type="entry name" value="CetA-like"/>
</dbReference>
<dbReference type="PANTHER" id="PTHR36195">
    <property type="entry name" value="DOMAIN PROTEIN, PUTATIVE (AFU_ORTHOLOGUE AFUA_5G01990)-RELATED-RELATED"/>
    <property type="match status" value="1"/>
</dbReference>
<feature type="chain" id="PRO_5004933112" evidence="1">
    <location>
        <begin position="23"/>
        <end position="265"/>
    </location>
</feature>
<reference evidence="2 3" key="1">
    <citation type="submission" date="2013-03" db="EMBL/GenBank/DDBJ databases">
        <title>The Genome Sequence of Capronia epimyces CBS 606.96.</title>
        <authorList>
            <consortium name="The Broad Institute Genomics Platform"/>
            <person name="Cuomo C."/>
            <person name="de Hoog S."/>
            <person name="Gorbushina A."/>
            <person name="Walker B."/>
            <person name="Young S.K."/>
            <person name="Zeng Q."/>
            <person name="Gargeya S."/>
            <person name="Fitzgerald M."/>
            <person name="Haas B."/>
            <person name="Abouelleil A."/>
            <person name="Allen A.W."/>
            <person name="Alvarado L."/>
            <person name="Arachchi H.M."/>
            <person name="Berlin A.M."/>
            <person name="Chapman S.B."/>
            <person name="Gainer-Dewar J."/>
            <person name="Goldberg J."/>
            <person name="Griggs A."/>
            <person name="Gujja S."/>
            <person name="Hansen M."/>
            <person name="Howarth C."/>
            <person name="Imamovic A."/>
            <person name="Ireland A."/>
            <person name="Larimer J."/>
            <person name="McCowan C."/>
            <person name="Murphy C."/>
            <person name="Pearson M."/>
            <person name="Poon T.W."/>
            <person name="Priest M."/>
            <person name="Roberts A."/>
            <person name="Saif S."/>
            <person name="Shea T."/>
            <person name="Sisk P."/>
            <person name="Sykes S."/>
            <person name="Wortman J."/>
            <person name="Nusbaum C."/>
            <person name="Birren B."/>
        </authorList>
    </citation>
    <scope>NUCLEOTIDE SEQUENCE [LARGE SCALE GENOMIC DNA]</scope>
    <source>
        <strain evidence="2 3">CBS 606.96</strain>
    </source>
</reference>
<evidence type="ECO:0000256" key="1">
    <source>
        <dbReference type="SAM" id="SignalP"/>
    </source>
</evidence>
<name>W9XW08_9EURO</name>
<protein>
    <submittedName>
        <fullName evidence="2">Uncharacterized protein</fullName>
    </submittedName>
</protein>
<dbReference type="GeneID" id="19171579"/>
<dbReference type="STRING" id="1182542.W9XW08"/>
<accession>W9XW08</accession>
<dbReference type="RefSeq" id="XP_007735779.1">
    <property type="nucleotide sequence ID" value="XM_007737589.1"/>
</dbReference>
<comment type="caution">
    <text evidence="2">The sequence shown here is derived from an EMBL/GenBank/DDBJ whole genome shotgun (WGS) entry which is preliminary data.</text>
</comment>
<dbReference type="OrthoDB" id="3682664at2759"/>
<keyword evidence="1" id="KW-0732">Signal</keyword>
<evidence type="ECO:0000313" key="3">
    <source>
        <dbReference type="Proteomes" id="UP000019478"/>
    </source>
</evidence>
<dbReference type="EMBL" id="AMGY01000006">
    <property type="protein sequence ID" value="EXJ81191.1"/>
    <property type="molecule type" value="Genomic_DNA"/>
</dbReference>
<dbReference type="Pfam" id="PF04681">
    <property type="entry name" value="Bys1"/>
    <property type="match status" value="1"/>
</dbReference>
<keyword evidence="3" id="KW-1185">Reference proteome</keyword>
<proteinExistence type="predicted"/>
<organism evidence="2 3">
    <name type="scientific">Capronia epimyces CBS 606.96</name>
    <dbReference type="NCBI Taxonomy" id="1182542"/>
    <lineage>
        <taxon>Eukaryota</taxon>
        <taxon>Fungi</taxon>
        <taxon>Dikarya</taxon>
        <taxon>Ascomycota</taxon>
        <taxon>Pezizomycotina</taxon>
        <taxon>Eurotiomycetes</taxon>
        <taxon>Chaetothyriomycetidae</taxon>
        <taxon>Chaetothyriales</taxon>
        <taxon>Herpotrichiellaceae</taxon>
        <taxon>Capronia</taxon>
    </lineage>
</organism>
<dbReference type="AlphaFoldDB" id="W9XW08"/>
<dbReference type="HOGENOM" id="CLU_081898_0_0_1"/>